<evidence type="ECO:0000256" key="6">
    <source>
        <dbReference type="ARBA" id="ARBA00007731"/>
    </source>
</evidence>
<evidence type="ECO:0000256" key="14">
    <source>
        <dbReference type="ARBA" id="ARBA00023102"/>
    </source>
</evidence>
<dbReference type="GO" id="GO:0004636">
    <property type="term" value="F:phosphoribosyl-ATP diphosphatase activity"/>
    <property type="evidence" value="ECO:0007669"/>
    <property type="project" value="UniProtKB-UniRule"/>
</dbReference>
<evidence type="ECO:0000256" key="12">
    <source>
        <dbReference type="ARBA" id="ARBA00022840"/>
    </source>
</evidence>
<dbReference type="SUPFAM" id="SSF141734">
    <property type="entry name" value="HisI-like"/>
    <property type="match status" value="1"/>
</dbReference>
<organism evidence="18 19">
    <name type="scientific">Kytococcus schroeteri</name>
    <dbReference type="NCBI Taxonomy" id="138300"/>
    <lineage>
        <taxon>Bacteria</taxon>
        <taxon>Bacillati</taxon>
        <taxon>Actinomycetota</taxon>
        <taxon>Actinomycetes</taxon>
        <taxon>Micrococcales</taxon>
        <taxon>Kytococcaceae</taxon>
        <taxon>Kytococcus</taxon>
    </lineage>
</organism>
<dbReference type="Gene3D" id="3.10.20.810">
    <property type="entry name" value="Phosphoribosyl-AMP cyclohydrolase"/>
    <property type="match status" value="1"/>
</dbReference>
<dbReference type="AlphaFoldDB" id="A0A2I1P9J3"/>
<dbReference type="HAMAP" id="MF_01019">
    <property type="entry name" value="HisIE"/>
    <property type="match status" value="1"/>
</dbReference>
<protein>
    <recommendedName>
        <fullName evidence="16">Histidine biosynthesis bifunctional protein HisIE</fullName>
    </recommendedName>
    <domain>
        <recommendedName>
            <fullName evidence="16">Phosphoribosyl-AMP cyclohydrolase</fullName>
            <shortName evidence="16">PRA-CH</shortName>
            <ecNumber evidence="16">3.5.4.19</ecNumber>
        </recommendedName>
    </domain>
    <domain>
        <recommendedName>
            <fullName evidence="16">Phosphoribosyl-ATP pyrophosphatase</fullName>
            <shortName evidence="16">PRA-PH</shortName>
            <ecNumber evidence="16">3.6.1.31</ecNumber>
        </recommendedName>
    </domain>
</protein>
<dbReference type="NCBIfam" id="NF002747">
    <property type="entry name" value="PRK02759.1"/>
    <property type="match status" value="1"/>
</dbReference>
<keyword evidence="13" id="KW-0460">Magnesium</keyword>
<evidence type="ECO:0000256" key="10">
    <source>
        <dbReference type="ARBA" id="ARBA00022741"/>
    </source>
</evidence>
<evidence type="ECO:0000256" key="1">
    <source>
        <dbReference type="ARBA" id="ARBA00000024"/>
    </source>
</evidence>
<keyword evidence="11 16" id="KW-0378">Hydrolase</keyword>
<comment type="pathway">
    <text evidence="4 16">Amino-acid biosynthesis; L-histidine biosynthesis; L-histidine from 5-phospho-alpha-D-ribose 1-diphosphate: step 3/9.</text>
</comment>
<dbReference type="InterPro" id="IPR021130">
    <property type="entry name" value="PRib-ATP_PPHydrolase-like"/>
</dbReference>
<dbReference type="EC" id="3.5.4.19" evidence="16"/>
<evidence type="ECO:0000256" key="3">
    <source>
        <dbReference type="ARBA" id="ARBA00004496"/>
    </source>
</evidence>
<reference evidence="18 19" key="1">
    <citation type="submission" date="2017-12" db="EMBL/GenBank/DDBJ databases">
        <title>Phylogenetic diversity of female urinary microbiome.</title>
        <authorList>
            <person name="Thomas-White K."/>
            <person name="Wolfe A.J."/>
        </authorList>
    </citation>
    <scope>NUCLEOTIDE SEQUENCE [LARGE SCALE GENOMIC DNA]</scope>
    <source>
        <strain evidence="18 19">UMB1298</strain>
    </source>
</reference>
<keyword evidence="14 16" id="KW-0368">Histidine biosynthesis</keyword>
<dbReference type="GO" id="GO:0005524">
    <property type="term" value="F:ATP binding"/>
    <property type="evidence" value="ECO:0007669"/>
    <property type="project" value="UniProtKB-KW"/>
</dbReference>
<dbReference type="UniPathway" id="UPA00031">
    <property type="reaction ID" value="UER00007"/>
</dbReference>
<dbReference type="SUPFAM" id="SSF101386">
    <property type="entry name" value="all-alpha NTP pyrophosphatases"/>
    <property type="match status" value="1"/>
</dbReference>
<accession>A0A2I1P9J3</accession>
<evidence type="ECO:0000259" key="17">
    <source>
        <dbReference type="Pfam" id="PF01502"/>
    </source>
</evidence>
<dbReference type="Pfam" id="PF01502">
    <property type="entry name" value="PRA-CH"/>
    <property type="match status" value="1"/>
</dbReference>
<dbReference type="OrthoDB" id="9795769at2"/>
<dbReference type="Gene3D" id="1.10.287.1080">
    <property type="entry name" value="MazG-like"/>
    <property type="match status" value="1"/>
</dbReference>
<dbReference type="EMBL" id="PKIZ01000016">
    <property type="protein sequence ID" value="PKZ41261.1"/>
    <property type="molecule type" value="Genomic_DNA"/>
</dbReference>
<dbReference type="Pfam" id="PF01503">
    <property type="entry name" value="PRA-PH"/>
    <property type="match status" value="1"/>
</dbReference>
<dbReference type="InterPro" id="IPR008179">
    <property type="entry name" value="HisE"/>
</dbReference>
<dbReference type="PANTHER" id="PTHR42945:SF9">
    <property type="entry name" value="HISTIDINE BIOSYNTHESIS BIFUNCTIONAL PROTEIN HISIE"/>
    <property type="match status" value="1"/>
</dbReference>
<dbReference type="GO" id="GO:0004635">
    <property type="term" value="F:phosphoribosyl-AMP cyclohydrolase activity"/>
    <property type="evidence" value="ECO:0007669"/>
    <property type="project" value="UniProtKB-UniRule"/>
</dbReference>
<comment type="catalytic activity">
    <reaction evidence="2 16">
        <text>1-(5-phospho-beta-D-ribosyl)-ATP + H2O = 1-(5-phospho-beta-D-ribosyl)-5'-AMP + diphosphate + H(+)</text>
        <dbReference type="Rhea" id="RHEA:22828"/>
        <dbReference type="ChEBI" id="CHEBI:15377"/>
        <dbReference type="ChEBI" id="CHEBI:15378"/>
        <dbReference type="ChEBI" id="CHEBI:33019"/>
        <dbReference type="ChEBI" id="CHEBI:59457"/>
        <dbReference type="ChEBI" id="CHEBI:73183"/>
        <dbReference type="EC" id="3.6.1.31"/>
    </reaction>
</comment>
<evidence type="ECO:0000256" key="13">
    <source>
        <dbReference type="ARBA" id="ARBA00022842"/>
    </source>
</evidence>
<evidence type="ECO:0000313" key="19">
    <source>
        <dbReference type="Proteomes" id="UP000234206"/>
    </source>
</evidence>
<gene>
    <name evidence="16" type="primary">hisI</name>
    <name evidence="16" type="synonym">hisIE</name>
    <name evidence="18" type="ORF">CYJ76_08805</name>
</gene>
<keyword evidence="15 16" id="KW-0511">Multifunctional enzyme</keyword>
<comment type="subcellular location">
    <subcellularLocation>
        <location evidence="3 16">Cytoplasm</location>
    </subcellularLocation>
</comment>
<evidence type="ECO:0000256" key="7">
    <source>
        <dbReference type="ARBA" id="ARBA00008299"/>
    </source>
</evidence>
<dbReference type="NCBIfam" id="NF000768">
    <property type="entry name" value="PRK00051.1"/>
    <property type="match status" value="1"/>
</dbReference>
<feature type="domain" description="Phosphoribosyl-AMP cyclohydrolase" evidence="17">
    <location>
        <begin position="35"/>
        <end position="107"/>
    </location>
</feature>
<dbReference type="CDD" id="cd11534">
    <property type="entry name" value="NTP-PPase_HisIE_like"/>
    <property type="match status" value="1"/>
</dbReference>
<dbReference type="EC" id="3.6.1.31" evidence="16"/>
<evidence type="ECO:0000256" key="8">
    <source>
        <dbReference type="ARBA" id="ARBA00022490"/>
    </source>
</evidence>
<evidence type="ECO:0000313" key="18">
    <source>
        <dbReference type="EMBL" id="PKZ41261.1"/>
    </source>
</evidence>
<comment type="pathway">
    <text evidence="5 16">Amino-acid biosynthesis; L-histidine biosynthesis; L-histidine from 5-phospho-alpha-D-ribose 1-diphosphate: step 2/9.</text>
</comment>
<evidence type="ECO:0000256" key="15">
    <source>
        <dbReference type="ARBA" id="ARBA00023268"/>
    </source>
</evidence>
<dbReference type="RefSeq" id="WP_070703894.1">
    <property type="nucleotide sequence ID" value="NZ_JBHLVH010000004.1"/>
</dbReference>
<evidence type="ECO:0000256" key="16">
    <source>
        <dbReference type="HAMAP-Rule" id="MF_01019"/>
    </source>
</evidence>
<keyword evidence="12 16" id="KW-0067">ATP-binding</keyword>
<proteinExistence type="inferred from homology"/>
<keyword evidence="9 16" id="KW-0028">Amino-acid biosynthesis</keyword>
<comment type="similarity">
    <text evidence="6 16">In the C-terminal section; belongs to the PRA-PH family.</text>
</comment>
<dbReference type="HAMAP" id="MF_01020">
    <property type="entry name" value="HisE"/>
    <property type="match status" value="1"/>
</dbReference>
<dbReference type="GO" id="GO:0005737">
    <property type="term" value="C:cytoplasm"/>
    <property type="evidence" value="ECO:0007669"/>
    <property type="project" value="UniProtKB-SubCell"/>
</dbReference>
<comment type="similarity">
    <text evidence="7 16">In the N-terminal section; belongs to the PRA-CH family.</text>
</comment>
<feature type="region of interest" description="Phosphoribosyl-AMP cyclohydrolase" evidence="16">
    <location>
        <begin position="1"/>
        <end position="115"/>
    </location>
</feature>
<dbReference type="InterPro" id="IPR023019">
    <property type="entry name" value="His_synth_HisIE"/>
</dbReference>
<name>A0A2I1P9J3_9MICO</name>
<comment type="catalytic activity">
    <reaction evidence="1 16">
        <text>1-(5-phospho-beta-D-ribosyl)-5'-AMP + H2O = 1-(5-phospho-beta-D-ribosyl)-5-[(5-phospho-beta-D-ribosylamino)methylideneamino]imidazole-4-carboxamide</text>
        <dbReference type="Rhea" id="RHEA:20049"/>
        <dbReference type="ChEBI" id="CHEBI:15377"/>
        <dbReference type="ChEBI" id="CHEBI:58435"/>
        <dbReference type="ChEBI" id="CHEBI:59457"/>
        <dbReference type="EC" id="3.5.4.19"/>
    </reaction>
</comment>
<feature type="region of interest" description="Phosphoribosyl-ATP pyrophosphohydrolase" evidence="16">
    <location>
        <begin position="116"/>
        <end position="204"/>
    </location>
</feature>
<evidence type="ECO:0000256" key="9">
    <source>
        <dbReference type="ARBA" id="ARBA00022605"/>
    </source>
</evidence>
<comment type="caution">
    <text evidence="18">The sequence shown here is derived from an EMBL/GenBank/DDBJ whole genome shotgun (WGS) entry which is preliminary data.</text>
</comment>
<dbReference type="FunFam" id="3.10.20.810:FF:000001">
    <property type="entry name" value="Histidine biosynthesis bifunctional protein HisIE"/>
    <property type="match status" value="1"/>
</dbReference>
<dbReference type="PANTHER" id="PTHR42945">
    <property type="entry name" value="HISTIDINE BIOSYNTHESIS BIFUNCTIONAL PROTEIN"/>
    <property type="match status" value="1"/>
</dbReference>
<keyword evidence="10 16" id="KW-0547">Nucleotide-binding</keyword>
<dbReference type="Proteomes" id="UP000234206">
    <property type="component" value="Unassembled WGS sequence"/>
</dbReference>
<sequence length="204" mass="21748">MTVDVQVLEFSAEQTGGRALVPAVVQDADTLAVLMLGWMDRDAVEATQTTGRVTFWSRSRAEPWVKGATSGNTLELVDLRTDCDADSVLVLARPTGPTCHTGATSCFGDEPPASEVGRLARTVAARHVDLPEGSYTTSLFEGGTRRIAQKVGEEGVEVALAGVAQGSQELAQESADLLYHLLVLLQDRGVTLAQVEDVLRARRG</sequence>
<evidence type="ECO:0000256" key="2">
    <source>
        <dbReference type="ARBA" id="ARBA00001460"/>
    </source>
</evidence>
<dbReference type="InterPro" id="IPR002496">
    <property type="entry name" value="PRib_AMP_CycHydrolase_dom"/>
</dbReference>
<dbReference type="InterPro" id="IPR038019">
    <property type="entry name" value="PRib_AMP_CycHydrolase_sf"/>
</dbReference>
<evidence type="ECO:0000256" key="5">
    <source>
        <dbReference type="ARBA" id="ARBA00005204"/>
    </source>
</evidence>
<evidence type="ECO:0000256" key="11">
    <source>
        <dbReference type="ARBA" id="ARBA00022801"/>
    </source>
</evidence>
<dbReference type="GO" id="GO:0000105">
    <property type="term" value="P:L-histidine biosynthetic process"/>
    <property type="evidence" value="ECO:0007669"/>
    <property type="project" value="UniProtKB-UniRule"/>
</dbReference>
<keyword evidence="8 16" id="KW-0963">Cytoplasm</keyword>
<keyword evidence="19" id="KW-1185">Reference proteome</keyword>
<dbReference type="NCBIfam" id="TIGR03188">
    <property type="entry name" value="histidine_hisI"/>
    <property type="match status" value="1"/>
</dbReference>
<evidence type="ECO:0000256" key="4">
    <source>
        <dbReference type="ARBA" id="ARBA00005169"/>
    </source>
</evidence>